<proteinExistence type="predicted"/>
<dbReference type="Pfam" id="PF00990">
    <property type="entry name" value="GGDEF"/>
    <property type="match status" value="1"/>
</dbReference>
<dbReference type="RefSeq" id="WP_229514134.1">
    <property type="nucleotide sequence ID" value="NZ_AP024956.1"/>
</dbReference>
<evidence type="ECO:0000259" key="2">
    <source>
        <dbReference type="PROSITE" id="PS50887"/>
    </source>
</evidence>
<dbReference type="Proteomes" id="UP001319874">
    <property type="component" value="Chromosome 2"/>
</dbReference>
<accession>A0ABN6JME7</accession>
<dbReference type="EMBL" id="AP024956">
    <property type="protein sequence ID" value="BCZ81850.1"/>
    <property type="molecule type" value="Genomic_DNA"/>
</dbReference>
<gene>
    <name evidence="3" type="ORF">PTKU64_55250</name>
</gene>
<name>A0ABN6JME7_9BURK</name>
<keyword evidence="4" id="KW-1185">Reference proteome</keyword>
<dbReference type="InterPro" id="IPR052163">
    <property type="entry name" value="DGC-Regulatory_Protein"/>
</dbReference>
<evidence type="ECO:0000313" key="3">
    <source>
        <dbReference type="EMBL" id="BCZ81850.1"/>
    </source>
</evidence>
<dbReference type="PANTHER" id="PTHR46663">
    <property type="entry name" value="DIGUANYLATE CYCLASE DGCT-RELATED"/>
    <property type="match status" value="1"/>
</dbReference>
<dbReference type="InterPro" id="IPR000160">
    <property type="entry name" value="GGDEF_dom"/>
</dbReference>
<dbReference type="InterPro" id="IPR029787">
    <property type="entry name" value="Nucleotide_cyclase"/>
</dbReference>
<protein>
    <recommendedName>
        <fullName evidence="2">GGDEF domain-containing protein</fullName>
    </recommendedName>
</protein>
<dbReference type="InterPro" id="IPR043128">
    <property type="entry name" value="Rev_trsase/Diguanyl_cyclase"/>
</dbReference>
<evidence type="ECO:0000313" key="4">
    <source>
        <dbReference type="Proteomes" id="UP001319874"/>
    </source>
</evidence>
<dbReference type="CDD" id="cd01949">
    <property type="entry name" value="GGDEF"/>
    <property type="match status" value="1"/>
</dbReference>
<feature type="region of interest" description="Disordered" evidence="1">
    <location>
        <begin position="100"/>
        <end position="121"/>
    </location>
</feature>
<sequence>MLRLIAESLCEVTRQRCMLAWVGGDEFVLLATDCGDDSQLRELAESLISRVRVVGEKEYGGRFPFGVSVGVPTFPDRVRTIEKLLDVADAPMYAAKRNGRSTYSFGASPEAHPSNVIKLSR</sequence>
<dbReference type="Gene3D" id="3.30.70.270">
    <property type="match status" value="1"/>
</dbReference>
<dbReference type="SUPFAM" id="SSF55073">
    <property type="entry name" value="Nucleotide cyclase"/>
    <property type="match status" value="1"/>
</dbReference>
<dbReference type="NCBIfam" id="TIGR00254">
    <property type="entry name" value="GGDEF"/>
    <property type="match status" value="1"/>
</dbReference>
<organism evidence="3 4">
    <name type="scientific">Paraburkholderia terrae</name>
    <dbReference type="NCBI Taxonomy" id="311230"/>
    <lineage>
        <taxon>Bacteria</taxon>
        <taxon>Pseudomonadati</taxon>
        <taxon>Pseudomonadota</taxon>
        <taxon>Betaproteobacteria</taxon>
        <taxon>Burkholderiales</taxon>
        <taxon>Burkholderiaceae</taxon>
        <taxon>Paraburkholderia</taxon>
    </lineage>
</organism>
<feature type="domain" description="GGDEF" evidence="2">
    <location>
        <begin position="1"/>
        <end position="108"/>
    </location>
</feature>
<evidence type="ECO:0000256" key="1">
    <source>
        <dbReference type="SAM" id="MobiDB-lite"/>
    </source>
</evidence>
<dbReference type="PANTHER" id="PTHR46663:SF2">
    <property type="entry name" value="GGDEF DOMAIN-CONTAINING PROTEIN"/>
    <property type="match status" value="1"/>
</dbReference>
<reference evidence="3 4" key="1">
    <citation type="journal article" date="2022" name="Front. Microbiol.">
        <title>Identification and characterization of a novel class of self-sufficient cytochrome P450 hydroxylase involved in cyclohexanecarboxylate degradation in Paraburkholderia terrae strain KU-64.</title>
        <authorList>
            <person name="Yamamoto T."/>
            <person name="Hasegawa Y."/>
            <person name="Iwaki H."/>
        </authorList>
    </citation>
    <scope>NUCLEOTIDE SEQUENCE [LARGE SCALE GENOMIC DNA]</scope>
    <source>
        <strain evidence="3 4">KU-64</strain>
    </source>
</reference>
<dbReference type="PROSITE" id="PS50887">
    <property type="entry name" value="GGDEF"/>
    <property type="match status" value="1"/>
</dbReference>